<feature type="region of interest" description="Disordered" evidence="1">
    <location>
        <begin position="294"/>
        <end position="358"/>
    </location>
</feature>
<dbReference type="GO" id="GO:0003677">
    <property type="term" value="F:DNA binding"/>
    <property type="evidence" value="ECO:0007669"/>
    <property type="project" value="InterPro"/>
</dbReference>
<protein>
    <recommendedName>
        <fullName evidence="4">Core-binding (CB) domain-containing protein</fullName>
    </recommendedName>
</protein>
<feature type="compositionally biased region" description="Polar residues" evidence="1">
    <location>
        <begin position="299"/>
        <end position="310"/>
    </location>
</feature>
<dbReference type="SUPFAM" id="SSF56349">
    <property type="entry name" value="DNA breaking-rejoining enzymes"/>
    <property type="match status" value="1"/>
</dbReference>
<comment type="caution">
    <text evidence="2">The sequence shown here is derived from an EMBL/GenBank/DDBJ whole genome shotgun (WGS) entry which is preliminary data.</text>
</comment>
<evidence type="ECO:0000313" key="2">
    <source>
        <dbReference type="EMBL" id="CAE7787166.1"/>
    </source>
</evidence>
<name>A0A812YKT5_9DINO</name>
<accession>A0A812YKT5</accession>
<reference evidence="2" key="1">
    <citation type="submission" date="2021-02" db="EMBL/GenBank/DDBJ databases">
        <authorList>
            <person name="Dougan E. K."/>
            <person name="Rhodes N."/>
            <person name="Thang M."/>
            <person name="Chan C."/>
        </authorList>
    </citation>
    <scope>NUCLEOTIDE SEQUENCE</scope>
</reference>
<gene>
    <name evidence="2" type="ORF">SNEC2469_LOCUS23100</name>
</gene>
<feature type="region of interest" description="Disordered" evidence="1">
    <location>
        <begin position="592"/>
        <end position="624"/>
    </location>
</feature>
<evidence type="ECO:0000313" key="3">
    <source>
        <dbReference type="Proteomes" id="UP000601435"/>
    </source>
</evidence>
<dbReference type="OrthoDB" id="414847at2759"/>
<dbReference type="InterPro" id="IPR011010">
    <property type="entry name" value="DNA_brk_join_enz"/>
</dbReference>
<evidence type="ECO:0008006" key="4">
    <source>
        <dbReference type="Google" id="ProtNLM"/>
    </source>
</evidence>
<feature type="compositionally biased region" description="Pro residues" evidence="1">
    <location>
        <begin position="332"/>
        <end position="357"/>
    </location>
</feature>
<evidence type="ECO:0000256" key="1">
    <source>
        <dbReference type="SAM" id="MobiDB-lite"/>
    </source>
</evidence>
<proteinExistence type="predicted"/>
<organism evidence="2 3">
    <name type="scientific">Symbiodinium necroappetens</name>
    <dbReference type="NCBI Taxonomy" id="1628268"/>
    <lineage>
        <taxon>Eukaryota</taxon>
        <taxon>Sar</taxon>
        <taxon>Alveolata</taxon>
        <taxon>Dinophyceae</taxon>
        <taxon>Suessiales</taxon>
        <taxon>Symbiodiniaceae</taxon>
        <taxon>Symbiodinium</taxon>
    </lineage>
</organism>
<dbReference type="Proteomes" id="UP000601435">
    <property type="component" value="Unassembled WGS sequence"/>
</dbReference>
<feature type="compositionally biased region" description="Basic and acidic residues" evidence="1">
    <location>
        <begin position="592"/>
        <end position="605"/>
    </location>
</feature>
<feature type="non-terminal residue" evidence="2">
    <location>
        <position position="1"/>
    </location>
</feature>
<keyword evidence="3" id="KW-1185">Reference proteome</keyword>
<dbReference type="EMBL" id="CAJNJA010042777">
    <property type="protein sequence ID" value="CAE7787166.1"/>
    <property type="molecule type" value="Genomic_DNA"/>
</dbReference>
<feature type="compositionally biased region" description="Polar residues" evidence="1">
    <location>
        <begin position="606"/>
        <end position="621"/>
    </location>
</feature>
<sequence>ALLKKSLERYTAGTLERYLAASKQFIDFLGLSHRTLTDIDVAFLADFLHACENSLEEDREVCKIGQRPTLKALSWLGRNAYVSVLQPILQASLIKAFLTQPTSDRKEALPLPLAVVVEWERYICTPHCPQDLRLLLGGLLLALHGGVRFGDLQRIRLNSLSLTSSSLRGVCWQTKTAKRGQPFAVTLHGLSGRSVESLWDLPFLQAVQSAWSATEKALGAPVVPDFILPVLTNLGGLSRPASTYAKPMSYSQSLAAMRHFLTIPWQDATKPTPVTAEESRAFTLHSLKARQHQGLEASQAYSQGGTTPVSTFGEGVSRFGNPKEADLESFPPADPPEPPPLEPELGLPPKPTPPPIPEYDTEALLVEKFANQAHSSSESENEQEEAQTMELSTFSLFRNGPWGVIHACREREERAACGASKTSAAFAPSSDPSMELEKFCKDHGVHEVLAQALTLKGLETVDDFAYAFPELRSLDSLLSGLSESDLSDMGSTDQFHGIHAARLRKALRFAHDRSQQPAELVADFKTNYPGELLDDELLAADRKIWGTIGKGGKQGKGLANKAKSEDWPSNWVYKAHGKVLCKRYQRNLCTEDRQSQAPQPEHEVQSHSPNKTVVASQSQQDPPRVPRLQERFEPLQVLLLDTSGDLGISCLSTRLCLSHVPQSAPGGSGAGFHQNAYVAMPRLGLRAFCHPPPAHLRRRRSTQLSRP</sequence>
<dbReference type="AlphaFoldDB" id="A0A812YKT5"/>